<proteinExistence type="predicted"/>
<dbReference type="AlphaFoldDB" id="A0AAV9C511"/>
<reference evidence="1" key="2">
    <citation type="submission" date="2023-06" db="EMBL/GenBank/DDBJ databases">
        <authorList>
            <person name="Ma L."/>
            <person name="Liu K.-W."/>
            <person name="Li Z."/>
            <person name="Hsiao Y.-Y."/>
            <person name="Qi Y."/>
            <person name="Fu T."/>
            <person name="Tang G."/>
            <person name="Zhang D."/>
            <person name="Sun W.-H."/>
            <person name="Liu D.-K."/>
            <person name="Li Y."/>
            <person name="Chen G.-Z."/>
            <person name="Liu X.-D."/>
            <person name="Liao X.-Y."/>
            <person name="Jiang Y.-T."/>
            <person name="Yu X."/>
            <person name="Hao Y."/>
            <person name="Huang J."/>
            <person name="Zhao X.-W."/>
            <person name="Ke S."/>
            <person name="Chen Y.-Y."/>
            <person name="Wu W.-L."/>
            <person name="Hsu J.-L."/>
            <person name="Lin Y.-F."/>
            <person name="Huang M.-D."/>
            <person name="Li C.-Y."/>
            <person name="Huang L."/>
            <person name="Wang Z.-W."/>
            <person name="Zhao X."/>
            <person name="Zhong W.-Y."/>
            <person name="Peng D.-H."/>
            <person name="Ahmad S."/>
            <person name="Lan S."/>
            <person name="Zhang J.-S."/>
            <person name="Tsai W.-C."/>
            <person name="Van De Peer Y."/>
            <person name="Liu Z.-J."/>
        </authorList>
    </citation>
    <scope>NUCLEOTIDE SEQUENCE</scope>
    <source>
        <strain evidence="1">CP</strain>
        <tissue evidence="1">Leaves</tissue>
    </source>
</reference>
<name>A0AAV9C511_ACOCL</name>
<dbReference type="EMBL" id="JAUJYO010000021">
    <property type="protein sequence ID" value="KAK1284006.1"/>
    <property type="molecule type" value="Genomic_DNA"/>
</dbReference>
<dbReference type="Proteomes" id="UP001180020">
    <property type="component" value="Unassembled WGS sequence"/>
</dbReference>
<evidence type="ECO:0000313" key="1">
    <source>
        <dbReference type="EMBL" id="KAK1284006.1"/>
    </source>
</evidence>
<keyword evidence="2" id="KW-1185">Reference proteome</keyword>
<gene>
    <name evidence="1" type="ORF">QJS10_CPB21g00503</name>
</gene>
<comment type="caution">
    <text evidence="1">The sequence shown here is derived from an EMBL/GenBank/DDBJ whole genome shotgun (WGS) entry which is preliminary data.</text>
</comment>
<organism evidence="1 2">
    <name type="scientific">Acorus calamus</name>
    <name type="common">Sweet flag</name>
    <dbReference type="NCBI Taxonomy" id="4465"/>
    <lineage>
        <taxon>Eukaryota</taxon>
        <taxon>Viridiplantae</taxon>
        <taxon>Streptophyta</taxon>
        <taxon>Embryophyta</taxon>
        <taxon>Tracheophyta</taxon>
        <taxon>Spermatophyta</taxon>
        <taxon>Magnoliopsida</taxon>
        <taxon>Liliopsida</taxon>
        <taxon>Acoraceae</taxon>
        <taxon>Acorus</taxon>
    </lineage>
</organism>
<accession>A0AAV9C511</accession>
<sequence>MRTRFLNIDYFRRPSDETLKGFFVPSLPVPVTSDPDLEIDGRISFSGIDVAVSVDWESLSLGFDGALSLLLSDVLPEIRVSEEGKISAARSASGRTRDLRSGDGEFQELERRSFDEEEYGRFRTISGSGNPDIDNGEEELFEFLVGDDESEKYHLCVSETLEFEIPERDFEYFGENSKNPQSENSLHVGLGGDSGLLSLEVPKTDSILVGAEFHSSNLQWSSFFSI</sequence>
<evidence type="ECO:0000313" key="2">
    <source>
        <dbReference type="Proteomes" id="UP001180020"/>
    </source>
</evidence>
<protein>
    <submittedName>
        <fullName evidence="1">Uncharacterized protein</fullName>
    </submittedName>
</protein>
<reference evidence="1" key="1">
    <citation type="journal article" date="2023" name="Nat. Commun.">
        <title>Diploid and tetraploid genomes of Acorus and the evolution of monocots.</title>
        <authorList>
            <person name="Ma L."/>
            <person name="Liu K.W."/>
            <person name="Li Z."/>
            <person name="Hsiao Y.Y."/>
            <person name="Qi Y."/>
            <person name="Fu T."/>
            <person name="Tang G.D."/>
            <person name="Zhang D."/>
            <person name="Sun W.H."/>
            <person name="Liu D.K."/>
            <person name="Li Y."/>
            <person name="Chen G.Z."/>
            <person name="Liu X.D."/>
            <person name="Liao X.Y."/>
            <person name="Jiang Y.T."/>
            <person name="Yu X."/>
            <person name="Hao Y."/>
            <person name="Huang J."/>
            <person name="Zhao X.W."/>
            <person name="Ke S."/>
            <person name="Chen Y.Y."/>
            <person name="Wu W.L."/>
            <person name="Hsu J.L."/>
            <person name="Lin Y.F."/>
            <person name="Huang M.D."/>
            <person name="Li C.Y."/>
            <person name="Huang L."/>
            <person name="Wang Z.W."/>
            <person name="Zhao X."/>
            <person name="Zhong W.Y."/>
            <person name="Peng D.H."/>
            <person name="Ahmad S."/>
            <person name="Lan S."/>
            <person name="Zhang J.S."/>
            <person name="Tsai W.C."/>
            <person name="Van de Peer Y."/>
            <person name="Liu Z.J."/>
        </authorList>
    </citation>
    <scope>NUCLEOTIDE SEQUENCE</scope>
    <source>
        <strain evidence="1">CP</strain>
    </source>
</reference>